<sequence>MPHRDLERHGLGVHGGTDALVEDALEAGFDQGAVVMHAGRSRVEGGWSRGVQLPTANPFEPGPGAVPARGAGPGPVLGTALGVAGHLAMIDREPLRSAG</sequence>
<dbReference type="AlphaFoldDB" id="A0AAT9HNT6"/>
<gene>
    <name evidence="1" type="ORF">SHKM778_54680</name>
</gene>
<reference evidence="1" key="2">
    <citation type="submission" date="2024-07" db="EMBL/GenBank/DDBJ databases">
        <title>Streptomyces haneummycinica sp. nov., a new antibiotic-producing actinobacterium isolated from marine sediment.</title>
        <authorList>
            <person name="Uemura M."/>
            <person name="Hamada M."/>
            <person name="Hirano S."/>
            <person name="Kobayashi K."/>
            <person name="Ohshiro T."/>
            <person name="Kobayashi T."/>
            <person name="Terahara T."/>
        </authorList>
    </citation>
    <scope>NUCLEOTIDE SEQUENCE</scope>
    <source>
        <strain evidence="1">KM77-8</strain>
    </source>
</reference>
<organism evidence="1">
    <name type="scientific">Streptomyces haneummycinicus</name>
    <dbReference type="NCBI Taxonomy" id="3074435"/>
    <lineage>
        <taxon>Bacteria</taxon>
        <taxon>Bacillati</taxon>
        <taxon>Actinomycetota</taxon>
        <taxon>Actinomycetes</taxon>
        <taxon>Kitasatosporales</taxon>
        <taxon>Streptomycetaceae</taxon>
        <taxon>Streptomyces</taxon>
    </lineage>
</organism>
<name>A0AAT9HNT6_9ACTN</name>
<reference evidence="1" key="1">
    <citation type="submission" date="2024-06" db="EMBL/GenBank/DDBJ databases">
        <authorList>
            <consortium name="consrtm"/>
            <person name="Uemura M."/>
            <person name="Terahara T."/>
        </authorList>
    </citation>
    <scope>NUCLEOTIDE SEQUENCE</scope>
    <source>
        <strain evidence="1">KM77-8</strain>
    </source>
</reference>
<protein>
    <submittedName>
        <fullName evidence="1">Uncharacterized protein</fullName>
    </submittedName>
</protein>
<accession>A0AAT9HNT6</accession>
<dbReference type="EMBL" id="AP035768">
    <property type="protein sequence ID" value="BFO19080.1"/>
    <property type="molecule type" value="Genomic_DNA"/>
</dbReference>
<evidence type="ECO:0000313" key="1">
    <source>
        <dbReference type="EMBL" id="BFO19080.1"/>
    </source>
</evidence>
<proteinExistence type="predicted"/>